<proteinExistence type="predicted"/>
<dbReference type="EMBL" id="JAPWDS010000005">
    <property type="protein sequence ID" value="KAJ5497240.1"/>
    <property type="molecule type" value="Genomic_DNA"/>
</dbReference>
<dbReference type="Proteomes" id="UP001149954">
    <property type="component" value="Unassembled WGS sequence"/>
</dbReference>
<dbReference type="CDD" id="cd12148">
    <property type="entry name" value="fungal_TF_MHR"/>
    <property type="match status" value="1"/>
</dbReference>
<gene>
    <name evidence="4" type="ORF">N7463_009227</name>
</gene>
<accession>A0A9W9XRJ5</accession>
<evidence type="ECO:0000256" key="1">
    <source>
        <dbReference type="ARBA" id="ARBA00023015"/>
    </source>
</evidence>
<keyword evidence="2" id="KW-0804">Transcription</keyword>
<evidence type="ECO:0000256" key="2">
    <source>
        <dbReference type="ARBA" id="ARBA00023163"/>
    </source>
</evidence>
<dbReference type="GO" id="GO:0005634">
    <property type="term" value="C:nucleus"/>
    <property type="evidence" value="ECO:0007669"/>
    <property type="project" value="TreeGrafter"/>
</dbReference>
<dbReference type="PANTHER" id="PTHR47424:SF15">
    <property type="entry name" value="ZN(II)2CYS6 TRANSCRIPTION FACTOR (EUROFUNG)"/>
    <property type="match status" value="1"/>
</dbReference>
<dbReference type="GO" id="GO:0000981">
    <property type="term" value="F:DNA-binding transcription factor activity, RNA polymerase II-specific"/>
    <property type="evidence" value="ECO:0007669"/>
    <property type="project" value="TreeGrafter"/>
</dbReference>
<dbReference type="AlphaFoldDB" id="A0A9W9XRJ5"/>
<dbReference type="InterPro" id="IPR051127">
    <property type="entry name" value="Fungal_SecMet_Regulators"/>
</dbReference>
<dbReference type="GO" id="GO:0000978">
    <property type="term" value="F:RNA polymerase II cis-regulatory region sequence-specific DNA binding"/>
    <property type="evidence" value="ECO:0007669"/>
    <property type="project" value="TreeGrafter"/>
</dbReference>
<sequence>MDNIQIPSGTRPGAVNEISFDETGVSSTPDPVTSGIDRARGGTQSAFVLSSAQPPVRRGLSISQNSAAPFTEIVDTNLHTKSLEFYGASSSVAFLRHVDDISGSDTIEQLVERTEPSLASMLHNTNFQPYSTTSTVSDISEGSNDRFYFRVGRMFLDAYFSNIHCIQPIFDQEEFLTRCEDLWFGKLERQPVSFVALYYATLSLGSIVMVWDE</sequence>
<evidence type="ECO:0000313" key="4">
    <source>
        <dbReference type="EMBL" id="KAJ5497240.1"/>
    </source>
</evidence>
<keyword evidence="1" id="KW-0805">Transcription regulation</keyword>
<dbReference type="PANTHER" id="PTHR47424">
    <property type="entry name" value="REGULATORY PROTEIN GAL4"/>
    <property type="match status" value="1"/>
</dbReference>
<dbReference type="OrthoDB" id="4348429at2759"/>
<keyword evidence="5" id="KW-1185">Reference proteome</keyword>
<dbReference type="GO" id="GO:0000435">
    <property type="term" value="P:positive regulation of transcription from RNA polymerase II promoter by galactose"/>
    <property type="evidence" value="ECO:0007669"/>
    <property type="project" value="TreeGrafter"/>
</dbReference>
<evidence type="ECO:0000256" key="3">
    <source>
        <dbReference type="ARBA" id="ARBA00023242"/>
    </source>
</evidence>
<reference evidence="4" key="2">
    <citation type="journal article" date="2023" name="IMA Fungus">
        <title>Comparative genomic study of the Penicillium genus elucidates a diverse pangenome and 15 lateral gene transfer events.</title>
        <authorList>
            <person name="Petersen C."/>
            <person name="Sorensen T."/>
            <person name="Nielsen M.R."/>
            <person name="Sondergaard T.E."/>
            <person name="Sorensen J.L."/>
            <person name="Fitzpatrick D.A."/>
            <person name="Frisvad J.C."/>
            <person name="Nielsen K.L."/>
        </authorList>
    </citation>
    <scope>NUCLEOTIDE SEQUENCE</scope>
    <source>
        <strain evidence="4">IBT 29495</strain>
    </source>
</reference>
<keyword evidence="3" id="KW-0539">Nucleus</keyword>
<protein>
    <submittedName>
        <fullName evidence="4">Uncharacterized protein</fullName>
    </submittedName>
</protein>
<evidence type="ECO:0000313" key="5">
    <source>
        <dbReference type="Proteomes" id="UP001149954"/>
    </source>
</evidence>
<reference evidence="4" key="1">
    <citation type="submission" date="2022-12" db="EMBL/GenBank/DDBJ databases">
        <authorList>
            <person name="Petersen C."/>
        </authorList>
    </citation>
    <scope>NUCLEOTIDE SEQUENCE</scope>
    <source>
        <strain evidence="4">IBT 29495</strain>
    </source>
</reference>
<organism evidence="4 5">
    <name type="scientific">Penicillium fimorum</name>
    <dbReference type="NCBI Taxonomy" id="1882269"/>
    <lineage>
        <taxon>Eukaryota</taxon>
        <taxon>Fungi</taxon>
        <taxon>Dikarya</taxon>
        <taxon>Ascomycota</taxon>
        <taxon>Pezizomycotina</taxon>
        <taxon>Eurotiomycetes</taxon>
        <taxon>Eurotiomycetidae</taxon>
        <taxon>Eurotiales</taxon>
        <taxon>Aspergillaceae</taxon>
        <taxon>Penicillium</taxon>
    </lineage>
</organism>
<comment type="caution">
    <text evidence="4">The sequence shown here is derived from an EMBL/GenBank/DDBJ whole genome shotgun (WGS) entry which is preliminary data.</text>
</comment>
<name>A0A9W9XRJ5_9EURO</name>